<dbReference type="CDD" id="cd02440">
    <property type="entry name" value="AdoMet_MTases"/>
    <property type="match status" value="1"/>
</dbReference>
<evidence type="ECO:0000313" key="3">
    <source>
        <dbReference type="EMBL" id="MVT06985.1"/>
    </source>
</evidence>
<dbReference type="SUPFAM" id="SSF53335">
    <property type="entry name" value="S-adenosyl-L-methionine-dependent methyltransferases"/>
    <property type="match status" value="1"/>
</dbReference>
<keyword evidence="4" id="KW-1185">Reference proteome</keyword>
<sequence length="397" mass="45494">MSQSLSHKIYSNPEFVKQYADSIIANPWNAYYERPASMSLLPEDLKGKSILDAGCGPGIVAKSLLENDGVVTAIDYSDTMVELTRKATEGKARVLAMDLNKGLETFADAEFDIIYCSLVIHYLDDLQYVFGEFARVLKPGGYLVFSTDHPESPALKDKKISGKQMESVYWKSFGIYMDVYHRTWQEIEETLQGSNFHIEQIITPQPTETCKEKYPDEYTFLKENPHFICVRAILTNKVISRNEAIDLVAWNDLASLDINERYDIILDILDEVPVDAADEKYDAEIINFIKFQLLNVTNEYLREILLKIQHVHFAIEGEPMLYEVCACCGYRTIRERGQYDICLNCFWEDDGTAEDDKVSAVNHMSLKDARNNYQQFGACSEEFIKYVNKHPGKYMKG</sequence>
<name>A0A7K1TYY4_9BACT</name>
<feature type="domain" description="Cysteine-rich CPCC" evidence="2">
    <location>
        <begin position="325"/>
        <end position="389"/>
    </location>
</feature>
<feature type="domain" description="Methyltransferase type 11" evidence="1">
    <location>
        <begin position="51"/>
        <end position="145"/>
    </location>
</feature>
<dbReference type="AlphaFoldDB" id="A0A7K1TYY4"/>
<dbReference type="Pfam" id="PF14206">
    <property type="entry name" value="Cys_rich_CPCC"/>
    <property type="match status" value="1"/>
</dbReference>
<reference evidence="3 4" key="1">
    <citation type="submission" date="2019-12" db="EMBL/GenBank/DDBJ databases">
        <title>Chitinophaga sp. strain ysch24 (GDMCC 1.1355), whole genome shotgun sequence.</title>
        <authorList>
            <person name="Zhang X."/>
        </authorList>
    </citation>
    <scope>NUCLEOTIDE SEQUENCE [LARGE SCALE GENOMIC DNA]</scope>
    <source>
        <strain evidence="4">ysch24</strain>
    </source>
</reference>
<dbReference type="GO" id="GO:0008757">
    <property type="term" value="F:S-adenosylmethionine-dependent methyltransferase activity"/>
    <property type="evidence" value="ECO:0007669"/>
    <property type="project" value="InterPro"/>
</dbReference>
<gene>
    <name evidence="3" type="ORF">GO493_01835</name>
</gene>
<organism evidence="3 4">
    <name type="scientific">Chitinophaga tropicalis</name>
    <dbReference type="NCBI Taxonomy" id="2683588"/>
    <lineage>
        <taxon>Bacteria</taxon>
        <taxon>Pseudomonadati</taxon>
        <taxon>Bacteroidota</taxon>
        <taxon>Chitinophagia</taxon>
        <taxon>Chitinophagales</taxon>
        <taxon>Chitinophagaceae</taxon>
        <taxon>Chitinophaga</taxon>
    </lineage>
</organism>
<protein>
    <submittedName>
        <fullName evidence="3">Methyltransferase domain-containing protein</fullName>
    </submittedName>
</protein>
<evidence type="ECO:0000259" key="2">
    <source>
        <dbReference type="Pfam" id="PF14206"/>
    </source>
</evidence>
<comment type="caution">
    <text evidence="3">The sequence shown here is derived from an EMBL/GenBank/DDBJ whole genome shotgun (WGS) entry which is preliminary data.</text>
</comment>
<dbReference type="RefSeq" id="WP_157304353.1">
    <property type="nucleotide sequence ID" value="NZ_WRXN01000001.1"/>
</dbReference>
<dbReference type="Pfam" id="PF08241">
    <property type="entry name" value="Methyltransf_11"/>
    <property type="match status" value="1"/>
</dbReference>
<proteinExistence type="predicted"/>
<dbReference type="PANTHER" id="PTHR43591">
    <property type="entry name" value="METHYLTRANSFERASE"/>
    <property type="match status" value="1"/>
</dbReference>
<keyword evidence="3" id="KW-0808">Transferase</keyword>
<dbReference type="Gene3D" id="3.40.50.150">
    <property type="entry name" value="Vaccinia Virus protein VP39"/>
    <property type="match status" value="1"/>
</dbReference>
<dbReference type="Proteomes" id="UP000461730">
    <property type="component" value="Unassembled WGS sequence"/>
</dbReference>
<accession>A0A7K1TYY4</accession>
<evidence type="ECO:0000259" key="1">
    <source>
        <dbReference type="Pfam" id="PF08241"/>
    </source>
</evidence>
<dbReference type="PANTHER" id="PTHR43591:SF110">
    <property type="entry name" value="RHODANESE DOMAIN-CONTAINING PROTEIN"/>
    <property type="match status" value="1"/>
</dbReference>
<dbReference type="EMBL" id="WRXN01000001">
    <property type="protein sequence ID" value="MVT06985.1"/>
    <property type="molecule type" value="Genomic_DNA"/>
</dbReference>
<keyword evidence="3" id="KW-0489">Methyltransferase</keyword>
<dbReference type="GO" id="GO:0032259">
    <property type="term" value="P:methylation"/>
    <property type="evidence" value="ECO:0007669"/>
    <property type="project" value="UniProtKB-KW"/>
</dbReference>
<dbReference type="InterPro" id="IPR013216">
    <property type="entry name" value="Methyltransf_11"/>
</dbReference>
<dbReference type="InterPro" id="IPR029063">
    <property type="entry name" value="SAM-dependent_MTases_sf"/>
</dbReference>
<dbReference type="InterPro" id="IPR025983">
    <property type="entry name" value="Cys_rich_CPCC"/>
</dbReference>
<evidence type="ECO:0000313" key="4">
    <source>
        <dbReference type="Proteomes" id="UP000461730"/>
    </source>
</evidence>